<evidence type="ECO:0000256" key="2">
    <source>
        <dbReference type="SAM" id="MobiDB-lite"/>
    </source>
</evidence>
<dbReference type="Gene3D" id="1.25.40.20">
    <property type="entry name" value="Ankyrin repeat-containing domain"/>
    <property type="match status" value="2"/>
</dbReference>
<dbReference type="InterPro" id="IPR036770">
    <property type="entry name" value="Ankyrin_rpt-contain_sf"/>
</dbReference>
<dbReference type="InterPro" id="IPR011009">
    <property type="entry name" value="Kinase-like_dom_sf"/>
</dbReference>
<reference evidence="4 5" key="1">
    <citation type="submission" date="2015-01" db="EMBL/GenBank/DDBJ databases">
        <title>The Genome Sequence of Fonsecaea pedrosoi CBS 271.37.</title>
        <authorList>
            <consortium name="The Broad Institute Genomics Platform"/>
            <person name="Cuomo C."/>
            <person name="de Hoog S."/>
            <person name="Gorbushina A."/>
            <person name="Stielow B."/>
            <person name="Teixiera M."/>
            <person name="Abouelleil A."/>
            <person name="Chapman S.B."/>
            <person name="Priest M."/>
            <person name="Young S.K."/>
            <person name="Wortman J."/>
            <person name="Nusbaum C."/>
            <person name="Birren B."/>
        </authorList>
    </citation>
    <scope>NUCLEOTIDE SEQUENCE [LARGE SCALE GENOMIC DNA]</scope>
    <source>
        <strain evidence="4 5">CBS 271.37</strain>
    </source>
</reference>
<dbReference type="VEuPathDB" id="FungiDB:Z517_04320"/>
<proteinExistence type="predicted"/>
<evidence type="ECO:0000256" key="1">
    <source>
        <dbReference type="PROSITE-ProRule" id="PRU00023"/>
    </source>
</evidence>
<dbReference type="Proteomes" id="UP000053029">
    <property type="component" value="Unassembled WGS sequence"/>
</dbReference>
<accession>A0A0D2GRV5</accession>
<keyword evidence="5" id="KW-1185">Reference proteome</keyword>
<dbReference type="Pfam" id="PF00069">
    <property type="entry name" value="Pkinase"/>
    <property type="match status" value="1"/>
</dbReference>
<dbReference type="GO" id="GO:0004674">
    <property type="term" value="F:protein serine/threonine kinase activity"/>
    <property type="evidence" value="ECO:0007669"/>
    <property type="project" value="TreeGrafter"/>
</dbReference>
<dbReference type="SMART" id="SM00248">
    <property type="entry name" value="ANK"/>
    <property type="match status" value="5"/>
</dbReference>
<evidence type="ECO:0000313" key="5">
    <source>
        <dbReference type="Proteomes" id="UP000053029"/>
    </source>
</evidence>
<dbReference type="PANTHER" id="PTHR24359:SF1">
    <property type="entry name" value="INHIBITOR OF NUCLEAR FACTOR KAPPA-B KINASE EPSILON SUBUNIT HOMOLOG 1-RELATED"/>
    <property type="match status" value="1"/>
</dbReference>
<evidence type="ECO:0000313" key="4">
    <source>
        <dbReference type="EMBL" id="KIW81295.1"/>
    </source>
</evidence>
<dbReference type="InterPro" id="IPR000719">
    <property type="entry name" value="Prot_kinase_dom"/>
</dbReference>
<dbReference type="SUPFAM" id="SSF56112">
    <property type="entry name" value="Protein kinase-like (PK-like)"/>
    <property type="match status" value="1"/>
</dbReference>
<dbReference type="InterPro" id="IPR008271">
    <property type="entry name" value="Ser/Thr_kinase_AS"/>
</dbReference>
<dbReference type="PANTHER" id="PTHR24359">
    <property type="entry name" value="SERINE/THREONINE-PROTEIN KINASE SBK1"/>
    <property type="match status" value="1"/>
</dbReference>
<dbReference type="PROSITE" id="PS50297">
    <property type="entry name" value="ANK_REP_REGION"/>
    <property type="match status" value="1"/>
</dbReference>
<feature type="region of interest" description="Disordered" evidence="2">
    <location>
        <begin position="327"/>
        <end position="383"/>
    </location>
</feature>
<dbReference type="PROSITE" id="PS50088">
    <property type="entry name" value="ANK_REPEAT"/>
    <property type="match status" value="1"/>
</dbReference>
<dbReference type="RefSeq" id="XP_013285103.1">
    <property type="nucleotide sequence ID" value="XM_013429649.1"/>
</dbReference>
<dbReference type="GO" id="GO:0005524">
    <property type="term" value="F:ATP binding"/>
    <property type="evidence" value="ECO:0007669"/>
    <property type="project" value="InterPro"/>
</dbReference>
<dbReference type="SUPFAM" id="SSF48403">
    <property type="entry name" value="Ankyrin repeat"/>
    <property type="match status" value="1"/>
</dbReference>
<dbReference type="SMART" id="SM00220">
    <property type="entry name" value="S_TKc"/>
    <property type="match status" value="1"/>
</dbReference>
<dbReference type="HOGENOM" id="CLU_260683_0_0_1"/>
<dbReference type="AlphaFoldDB" id="A0A0D2GRV5"/>
<dbReference type="Gene3D" id="1.10.510.10">
    <property type="entry name" value="Transferase(Phosphotransferase) domain 1"/>
    <property type="match status" value="1"/>
</dbReference>
<dbReference type="EMBL" id="KN846971">
    <property type="protein sequence ID" value="KIW81295.1"/>
    <property type="molecule type" value="Genomic_DNA"/>
</dbReference>
<name>A0A0D2GRV5_9EURO</name>
<dbReference type="PROSITE" id="PS50011">
    <property type="entry name" value="PROTEIN_KINASE_DOM"/>
    <property type="match status" value="1"/>
</dbReference>
<feature type="domain" description="Protein kinase" evidence="3">
    <location>
        <begin position="52"/>
        <end position="457"/>
    </location>
</feature>
<dbReference type="InterPro" id="IPR002110">
    <property type="entry name" value="Ankyrin_rpt"/>
</dbReference>
<feature type="repeat" description="ANK" evidence="1">
    <location>
        <begin position="775"/>
        <end position="807"/>
    </location>
</feature>
<feature type="region of interest" description="Disordered" evidence="2">
    <location>
        <begin position="1"/>
        <end position="20"/>
    </location>
</feature>
<dbReference type="GeneID" id="25303810"/>
<keyword evidence="1" id="KW-0040">ANK repeat</keyword>
<gene>
    <name evidence="4" type="ORF">Z517_04320</name>
</gene>
<protein>
    <recommendedName>
        <fullName evidence="3">Protein kinase domain-containing protein</fullName>
    </recommendedName>
</protein>
<dbReference type="STRING" id="1442368.A0A0D2GRV5"/>
<dbReference type="PROSITE" id="PS00108">
    <property type="entry name" value="PROTEIN_KINASE_ST"/>
    <property type="match status" value="1"/>
</dbReference>
<dbReference type="Pfam" id="PF12796">
    <property type="entry name" value="Ank_2"/>
    <property type="match status" value="1"/>
</dbReference>
<sequence length="1539" mass="172390">MADFATTYQETETLSTPSDRRQDIAVVDGPASFLALAVEMGVPIISRAKPGAGGTLSIGGGLSFAVARAHTTIKLAKGTDWANETPADWFDRVQSKSNGPEIIVVKNHVNKRILVPRQSTWQDRYEHDADIFFAVTNELRILAHEAVRKSLNIVSLIAISWNTRETKGRFLPEILLEGAQHGSVDQYLQVSPNLDFCSRALMVMDISTGLAFLHDTGIVHCDVKPGNMLVCDSPQRKDLKSMGMAPVIVKLCDFGCSIILSDYPKKHRFSIGVGTPRWMAPEIEQGLPVEAELLFKTDIYSLGLVAAHILKGTQPYSDIPATHEVRKEDSSVLGRSLNDNDPLLLSRPGDNDLVSVGKRKHGNTDEDEGPCDRKRKSVEKPATATEYSARIGQHFECSHEAHHSSTLLASVLDTSRNEVPSDGHSELLRQILSRTVQAIPSDRSDAREIGQLCRAALLHVCTSPDTDFFRSMLPSFPEERTDTPVASDLLNKARVPNLAFETSLRSGLLPRQCLMEIVKDLKRRVEYRTRDAGQCALQLAALVLNGHLICEHDQVQDEAEKYLSFAVSSGDQLALLGAINVLQAMGREVTHDTRRRVLNGFQDHAFQLQAMSDIKSLFFPLSFNPTTRMTAAAQFPFDEKFNIQAKLIGLRTWKREFPHDFAAFTRSQTFRQLLAVIPITRLISHEVDWPLPGDPRLSESILAEYIYNSHVHLDTMSQNEREVFVDICLGNDMVNEPTALGMTLLQLATLREDIEMASLLLEILGADIEACGLTPGCTPLWLACYLGFIDMAVFLISRGADVTCTDSVQGLTILHLLTQFETKDAVEGIGCQALAVGVDVNAESDTGITPLLAAMLAFDFSSGAAIEFLLQNGANPLTVMATKLEGFDFPVTPLSLCVVNLDFDLLEHMISVIPSEDRDCHNGYKVASREELGFQLMRSQTTFAAMFETGRKFRDNLARILKKIVYAERSNLLWMAPVVEPVVYAFQIDRSDLMESLLTIDPKVPLEMPVQHGQHHPPIPLLHEAVLRHNYRAVDVLIRYGADLLQRVGIGATVLTWLTREIPDMLPVALKHLESLPAAKRDGKTVKEILQMPQFDLSGTFDTLLVAGTSEDIRIAETLRVKYSLHHDNTQVLPPNTSTLVGSLLVWTSYSGYDRLAQIRYLLSLKPKPRLMMPCGVNLFMIASSVSDGSKAVEQLELFRLLLDTYPEMENLTQGHRGKLPVLHRVASGANLEILRLMEEHVVIKHPGKRFPYNYTHLRNEIQEGAVLLTMLDCSRFANTIPEFGASMHESSTRHEDVLAMSTFDRSVRQDEREKVYRHLRDHGAVHGWELDGYFISGRILWKNSTTRDKLHGFLDRVTTRYSMAPWEHGPEHGEFPSTWYPFAWRQVQKESNKGCGSELLSTIRVPPEIFGAKAALTICELVWRGNSFYIQAWDLPFEAEFLQESVSYYFSTRLHERGRWATNLEGLGDTPPYQATTYCEITERGTKSKIPYTRTGRTWTDEEVSKLSHDVFSEWAQELGELEEFIPDLLRAVVMSYF</sequence>
<evidence type="ECO:0000259" key="3">
    <source>
        <dbReference type="PROSITE" id="PS50011"/>
    </source>
</evidence>
<feature type="compositionally biased region" description="Polar residues" evidence="2">
    <location>
        <begin position="1"/>
        <end position="17"/>
    </location>
</feature>
<organism evidence="4 5">
    <name type="scientific">Fonsecaea pedrosoi CBS 271.37</name>
    <dbReference type="NCBI Taxonomy" id="1442368"/>
    <lineage>
        <taxon>Eukaryota</taxon>
        <taxon>Fungi</taxon>
        <taxon>Dikarya</taxon>
        <taxon>Ascomycota</taxon>
        <taxon>Pezizomycotina</taxon>
        <taxon>Eurotiomycetes</taxon>
        <taxon>Chaetothyriomycetidae</taxon>
        <taxon>Chaetothyriales</taxon>
        <taxon>Herpotrichiellaceae</taxon>
        <taxon>Fonsecaea</taxon>
    </lineage>
</organism>